<dbReference type="Pfam" id="PF02424">
    <property type="entry name" value="ApbE"/>
    <property type="match status" value="1"/>
</dbReference>
<evidence type="ECO:0000256" key="17">
    <source>
        <dbReference type="ARBA" id="ARBA00060485"/>
    </source>
</evidence>
<feature type="binding site" evidence="19">
    <location>
        <position position="297"/>
    </location>
    <ligand>
        <name>Mg(2+)</name>
        <dbReference type="ChEBI" id="CHEBI:18420"/>
    </ligand>
</feature>
<evidence type="ECO:0000256" key="13">
    <source>
        <dbReference type="ARBA" id="ARBA00023139"/>
    </source>
</evidence>
<name>A0A1H7NSZ1_9GAMM</name>
<comment type="similarity">
    <text evidence="1 18 20">Belongs to the ApbE family.</text>
</comment>
<dbReference type="GO" id="GO:0005886">
    <property type="term" value="C:plasma membrane"/>
    <property type="evidence" value="ECO:0007669"/>
    <property type="project" value="UniProtKB-SubCell"/>
</dbReference>
<evidence type="ECO:0000256" key="10">
    <source>
        <dbReference type="ARBA" id="ARBA00022827"/>
    </source>
</evidence>
<evidence type="ECO:0000256" key="18">
    <source>
        <dbReference type="PIRNR" id="PIRNR006268"/>
    </source>
</evidence>
<keyword evidence="4" id="KW-1003">Cell membrane</keyword>
<dbReference type="EC" id="2.7.1.180" evidence="2 18"/>
<comment type="cofactor">
    <cofactor evidence="19">
        <name>Mg(2+)</name>
        <dbReference type="ChEBI" id="CHEBI:18420"/>
    </cofactor>
    <cofactor evidence="19">
        <name>Mn(2+)</name>
        <dbReference type="ChEBI" id="CHEBI:29035"/>
    </cofactor>
    <text evidence="19">Magnesium. Can also use manganese.</text>
</comment>
<dbReference type="GO" id="GO:0016740">
    <property type="term" value="F:transferase activity"/>
    <property type="evidence" value="ECO:0007669"/>
    <property type="project" value="UniProtKB-UniRule"/>
</dbReference>
<dbReference type="SUPFAM" id="SSF143631">
    <property type="entry name" value="ApbE-like"/>
    <property type="match status" value="1"/>
</dbReference>
<evidence type="ECO:0000256" key="14">
    <source>
        <dbReference type="ARBA" id="ARBA00023288"/>
    </source>
</evidence>
<keyword evidence="5 20" id="KW-0997">Cell inner membrane</keyword>
<evidence type="ECO:0000256" key="7">
    <source>
        <dbReference type="ARBA" id="ARBA00022679"/>
    </source>
</evidence>
<keyword evidence="9" id="KW-0732">Signal</keyword>
<dbReference type="PIRSF" id="PIRSF006268">
    <property type="entry name" value="ApbE"/>
    <property type="match status" value="1"/>
</dbReference>
<keyword evidence="10 18" id="KW-0274">FAD</keyword>
<keyword evidence="22" id="KW-1185">Reference proteome</keyword>
<evidence type="ECO:0000256" key="1">
    <source>
        <dbReference type="ARBA" id="ARBA00008282"/>
    </source>
</evidence>
<evidence type="ECO:0000256" key="15">
    <source>
        <dbReference type="ARBA" id="ARBA00031306"/>
    </source>
</evidence>
<organism evidence="21 22">
    <name type="scientific">Halomonas daqiaonensis</name>
    <dbReference type="NCBI Taxonomy" id="650850"/>
    <lineage>
        <taxon>Bacteria</taxon>
        <taxon>Pseudomonadati</taxon>
        <taxon>Pseudomonadota</taxon>
        <taxon>Gammaproteobacteria</taxon>
        <taxon>Oceanospirillales</taxon>
        <taxon>Halomonadaceae</taxon>
        <taxon>Halomonas</taxon>
    </lineage>
</organism>
<proteinExistence type="inferred from homology"/>
<accession>A0A1H7NSZ1</accession>
<keyword evidence="14 20" id="KW-0449">Lipoprotein</keyword>
<evidence type="ECO:0000313" key="21">
    <source>
        <dbReference type="EMBL" id="SEL26690.1"/>
    </source>
</evidence>
<comment type="function">
    <text evidence="20">Flavin transferase that catalyzes the transfer of the FMN moiety of FAD and its covalent binding to the hydroxyl group of a threonine residue in a target flavoprotein.</text>
</comment>
<evidence type="ECO:0000256" key="6">
    <source>
        <dbReference type="ARBA" id="ARBA00022630"/>
    </source>
</evidence>
<dbReference type="GO" id="GO:0046872">
    <property type="term" value="F:metal ion binding"/>
    <property type="evidence" value="ECO:0007669"/>
    <property type="project" value="UniProtKB-UniRule"/>
</dbReference>
<dbReference type="FunFam" id="3.10.520.10:FF:000001">
    <property type="entry name" value="FAD:protein FMN transferase"/>
    <property type="match status" value="1"/>
</dbReference>
<dbReference type="RefSeq" id="WP_089712496.1">
    <property type="nucleotide sequence ID" value="NZ_FOBC01000008.1"/>
</dbReference>
<evidence type="ECO:0000256" key="19">
    <source>
        <dbReference type="PIRSR" id="PIRSR006268-2"/>
    </source>
</evidence>
<dbReference type="Proteomes" id="UP000198807">
    <property type="component" value="Unassembled WGS sequence"/>
</dbReference>
<keyword evidence="7 18" id="KW-0808">Transferase</keyword>
<evidence type="ECO:0000313" key="22">
    <source>
        <dbReference type="Proteomes" id="UP000198807"/>
    </source>
</evidence>
<dbReference type="AlphaFoldDB" id="A0A1H7NSZ1"/>
<dbReference type="InterPro" id="IPR024932">
    <property type="entry name" value="ApbE"/>
</dbReference>
<dbReference type="Gene3D" id="3.10.520.10">
    <property type="entry name" value="ApbE-like domains"/>
    <property type="match status" value="1"/>
</dbReference>
<evidence type="ECO:0000256" key="16">
    <source>
        <dbReference type="ARBA" id="ARBA00048540"/>
    </source>
</evidence>
<dbReference type="PANTHER" id="PTHR30040:SF2">
    <property type="entry name" value="FAD:PROTEIN FMN TRANSFERASE"/>
    <property type="match status" value="1"/>
</dbReference>
<evidence type="ECO:0000256" key="4">
    <source>
        <dbReference type="ARBA" id="ARBA00022475"/>
    </source>
</evidence>
<dbReference type="EMBL" id="FOBC01000008">
    <property type="protein sequence ID" value="SEL26690.1"/>
    <property type="molecule type" value="Genomic_DNA"/>
</dbReference>
<keyword evidence="13" id="KW-0564">Palmitate</keyword>
<dbReference type="PANTHER" id="PTHR30040">
    <property type="entry name" value="THIAMINE BIOSYNTHESIS LIPOPROTEIN APBE"/>
    <property type="match status" value="1"/>
</dbReference>
<keyword evidence="11 18" id="KW-0460">Magnesium</keyword>
<dbReference type="PROSITE" id="PS51257">
    <property type="entry name" value="PROKAR_LIPOPROTEIN"/>
    <property type="match status" value="1"/>
</dbReference>
<sequence length="369" mass="40694">MIARRFLWLLLLIILLAGCSERDRPLEPPVTFEGETFGTFYQVVIADPLTRREADKLESGILAELESVDAAMSTWREDSELMAFNEAPLGEWQPLSDALIEVLAIGQSVAEASDGAFDMTIGGLVNLWSFGPEARPREMPNEATLVARLAEIGPDSLEVDEQARQARRLRNVFVDLSAVAKGHATDRVAAYLTQQELDHYLVNLGGEVKVAGHRDAESAPWRIGIEVPHEGRQQAQHVLPLEDISVATSGDYRNYFEHDGQRYSHTLDPRTGHPIDHRLASVTVIHPSDAWADAWATALLVLGEEEGMVLARQRELAVLMLVRQGEGWTSLASPSFVEYFGPDAAEELGVTLVDQPLSGMAVEAERPLE</sequence>
<keyword evidence="12" id="KW-0472">Membrane</keyword>
<feature type="binding site" evidence="19">
    <location>
        <position position="293"/>
    </location>
    <ligand>
        <name>Mg(2+)</name>
        <dbReference type="ChEBI" id="CHEBI:18420"/>
    </ligand>
</feature>
<evidence type="ECO:0000256" key="2">
    <source>
        <dbReference type="ARBA" id="ARBA00011955"/>
    </source>
</evidence>
<comment type="subcellular location">
    <subcellularLocation>
        <location evidence="17 20">Cell inner membrane</location>
        <topology evidence="17 20">Lipid-anchor</topology>
        <orientation evidence="17 20">Periplasmic side</orientation>
    </subcellularLocation>
</comment>
<evidence type="ECO:0000256" key="8">
    <source>
        <dbReference type="ARBA" id="ARBA00022723"/>
    </source>
</evidence>
<gene>
    <name evidence="21" type="ORF">SAMN04488129_10897</name>
</gene>
<evidence type="ECO:0000256" key="12">
    <source>
        <dbReference type="ARBA" id="ARBA00023136"/>
    </source>
</evidence>
<evidence type="ECO:0000256" key="5">
    <source>
        <dbReference type="ARBA" id="ARBA00022519"/>
    </source>
</evidence>
<evidence type="ECO:0000256" key="9">
    <source>
        <dbReference type="ARBA" id="ARBA00022729"/>
    </source>
</evidence>
<comment type="catalytic activity">
    <reaction evidence="16 18 20">
        <text>L-threonyl-[protein] + FAD = FMN-L-threonyl-[protein] + AMP + H(+)</text>
        <dbReference type="Rhea" id="RHEA:36847"/>
        <dbReference type="Rhea" id="RHEA-COMP:11060"/>
        <dbReference type="Rhea" id="RHEA-COMP:11061"/>
        <dbReference type="ChEBI" id="CHEBI:15378"/>
        <dbReference type="ChEBI" id="CHEBI:30013"/>
        <dbReference type="ChEBI" id="CHEBI:57692"/>
        <dbReference type="ChEBI" id="CHEBI:74257"/>
        <dbReference type="ChEBI" id="CHEBI:456215"/>
        <dbReference type="EC" id="2.7.1.180"/>
    </reaction>
</comment>
<protein>
    <recommendedName>
        <fullName evidence="3 18">FAD:protein FMN transferase</fullName>
        <ecNumber evidence="2 18">2.7.1.180</ecNumber>
    </recommendedName>
    <alternativeName>
        <fullName evidence="15 18">Flavin transferase</fullName>
    </alternativeName>
</protein>
<dbReference type="InterPro" id="IPR003374">
    <property type="entry name" value="ApbE-like_sf"/>
</dbReference>
<keyword evidence="8 18" id="KW-0479">Metal-binding</keyword>
<evidence type="ECO:0000256" key="3">
    <source>
        <dbReference type="ARBA" id="ARBA00016337"/>
    </source>
</evidence>
<dbReference type="STRING" id="650850.SAMN04488129_10897"/>
<evidence type="ECO:0000256" key="20">
    <source>
        <dbReference type="RuleBase" id="RU363002"/>
    </source>
</evidence>
<feature type="binding site" evidence="19">
    <location>
        <position position="178"/>
    </location>
    <ligand>
        <name>Mg(2+)</name>
        <dbReference type="ChEBI" id="CHEBI:18420"/>
    </ligand>
</feature>
<keyword evidence="6 18" id="KW-0285">Flavoprotein</keyword>
<evidence type="ECO:0000256" key="11">
    <source>
        <dbReference type="ARBA" id="ARBA00022842"/>
    </source>
</evidence>
<dbReference type="OrthoDB" id="9778595at2"/>
<reference evidence="22" key="1">
    <citation type="submission" date="2016-10" db="EMBL/GenBank/DDBJ databases">
        <authorList>
            <person name="Varghese N."/>
            <person name="Submissions S."/>
        </authorList>
    </citation>
    <scope>NUCLEOTIDE SEQUENCE [LARGE SCALE GENOMIC DNA]</scope>
    <source>
        <strain evidence="22">CGMCC 1.9150</strain>
    </source>
</reference>